<keyword evidence="2" id="KW-1185">Reference proteome</keyword>
<sequence>MKEMQEPPCCQLHEHPSSFSQLISPLFFMLTSLAKIHLTHCFVSNKNPASLCFLPSCMLSHYNNPPIIGLTANCRVQTLGIALFYPSTMAVFVQNLDMLS</sequence>
<gene>
    <name evidence="1" type="ORF">ILYODFUR_017353</name>
</gene>
<dbReference type="EMBL" id="JAHRIQ010047970">
    <property type="protein sequence ID" value="MEQ2236904.1"/>
    <property type="molecule type" value="Genomic_DNA"/>
</dbReference>
<name>A0ABV0TVW1_9TELE</name>
<organism evidence="1 2">
    <name type="scientific">Ilyodon furcidens</name>
    <name type="common">goldbreast splitfin</name>
    <dbReference type="NCBI Taxonomy" id="33524"/>
    <lineage>
        <taxon>Eukaryota</taxon>
        <taxon>Metazoa</taxon>
        <taxon>Chordata</taxon>
        <taxon>Craniata</taxon>
        <taxon>Vertebrata</taxon>
        <taxon>Euteleostomi</taxon>
        <taxon>Actinopterygii</taxon>
        <taxon>Neopterygii</taxon>
        <taxon>Teleostei</taxon>
        <taxon>Neoteleostei</taxon>
        <taxon>Acanthomorphata</taxon>
        <taxon>Ovalentaria</taxon>
        <taxon>Atherinomorphae</taxon>
        <taxon>Cyprinodontiformes</taxon>
        <taxon>Goodeidae</taxon>
        <taxon>Ilyodon</taxon>
    </lineage>
</organism>
<evidence type="ECO:0000313" key="1">
    <source>
        <dbReference type="EMBL" id="MEQ2236904.1"/>
    </source>
</evidence>
<evidence type="ECO:0000313" key="2">
    <source>
        <dbReference type="Proteomes" id="UP001482620"/>
    </source>
</evidence>
<reference evidence="1 2" key="1">
    <citation type="submission" date="2021-06" db="EMBL/GenBank/DDBJ databases">
        <authorList>
            <person name="Palmer J.M."/>
        </authorList>
    </citation>
    <scope>NUCLEOTIDE SEQUENCE [LARGE SCALE GENOMIC DNA]</scope>
    <source>
        <strain evidence="2">if_2019</strain>
        <tissue evidence="1">Muscle</tissue>
    </source>
</reference>
<protein>
    <submittedName>
        <fullName evidence="1">Uncharacterized protein</fullName>
    </submittedName>
</protein>
<proteinExistence type="predicted"/>
<comment type="caution">
    <text evidence="1">The sequence shown here is derived from an EMBL/GenBank/DDBJ whole genome shotgun (WGS) entry which is preliminary data.</text>
</comment>
<accession>A0ABV0TVW1</accession>
<dbReference type="Proteomes" id="UP001482620">
    <property type="component" value="Unassembled WGS sequence"/>
</dbReference>